<dbReference type="AlphaFoldDB" id="A0A0C2N4K9"/>
<evidence type="ECO:0000313" key="1">
    <source>
        <dbReference type="EMBL" id="KII74591.1"/>
    </source>
</evidence>
<name>A0A0C2N4K9_THEKT</name>
<accession>A0A0C2N4K9</accession>
<comment type="caution">
    <text evidence="1">The sequence shown here is derived from an EMBL/GenBank/DDBJ whole genome shotgun (WGS) entry which is preliminary data.</text>
</comment>
<dbReference type="PANTHER" id="PTHR45913">
    <property type="entry name" value="EPM2A-INTERACTING PROTEIN 1"/>
    <property type="match status" value="1"/>
</dbReference>
<keyword evidence="2" id="KW-1185">Reference proteome</keyword>
<proteinExistence type="predicted"/>
<dbReference type="PANTHER" id="PTHR45913:SF22">
    <property type="entry name" value="SCAN BOX DOMAIN-CONTAINING PROTEIN"/>
    <property type="match status" value="1"/>
</dbReference>
<gene>
    <name evidence="1" type="ORF">RF11_16201</name>
</gene>
<reference evidence="1 2" key="1">
    <citation type="journal article" date="2014" name="Genome Biol. Evol.">
        <title>The genome of the myxosporean Thelohanellus kitauei shows adaptations to nutrient acquisition within its fish host.</title>
        <authorList>
            <person name="Yang Y."/>
            <person name="Xiong J."/>
            <person name="Zhou Z."/>
            <person name="Huo F."/>
            <person name="Miao W."/>
            <person name="Ran C."/>
            <person name="Liu Y."/>
            <person name="Zhang J."/>
            <person name="Feng J."/>
            <person name="Wang M."/>
            <person name="Wang M."/>
            <person name="Wang L."/>
            <person name="Yao B."/>
        </authorList>
    </citation>
    <scope>NUCLEOTIDE SEQUENCE [LARGE SCALE GENOMIC DNA]</scope>
    <source>
        <strain evidence="1">Wuqing</strain>
    </source>
</reference>
<dbReference type="Proteomes" id="UP000031668">
    <property type="component" value="Unassembled WGS sequence"/>
</dbReference>
<protein>
    <submittedName>
        <fullName evidence="1">Uncharacterized protein</fullName>
    </submittedName>
</protein>
<dbReference type="EMBL" id="JWZT01000358">
    <property type="protein sequence ID" value="KII74591.1"/>
    <property type="molecule type" value="Genomic_DNA"/>
</dbReference>
<organism evidence="1 2">
    <name type="scientific">Thelohanellus kitauei</name>
    <name type="common">Myxosporean</name>
    <dbReference type="NCBI Taxonomy" id="669202"/>
    <lineage>
        <taxon>Eukaryota</taxon>
        <taxon>Metazoa</taxon>
        <taxon>Cnidaria</taxon>
        <taxon>Myxozoa</taxon>
        <taxon>Myxosporea</taxon>
        <taxon>Bivalvulida</taxon>
        <taxon>Platysporina</taxon>
        <taxon>Myxobolidae</taxon>
        <taxon>Thelohanellus</taxon>
    </lineage>
</organism>
<sequence length="107" mass="12180">MHPNFLNKDTNYSRLKAESRKSGLTFVALIKIQTVAVEASYLLELRITRAMKPRTIAEELLGTKEIDRVMIGEPFINKLSSLRIPNDTLYSKIVEMSAVILDQMIQV</sequence>
<evidence type="ECO:0000313" key="2">
    <source>
        <dbReference type="Proteomes" id="UP000031668"/>
    </source>
</evidence>
<dbReference type="OrthoDB" id="6580598at2759"/>